<dbReference type="SUPFAM" id="SSF101386">
    <property type="entry name" value="all-alpha NTP pyrophosphatases"/>
    <property type="match status" value="1"/>
</dbReference>
<evidence type="ECO:0000313" key="2">
    <source>
        <dbReference type="EMBL" id="WCG22205.1"/>
    </source>
</evidence>
<dbReference type="GeneID" id="72384408"/>
<reference evidence="2" key="1">
    <citation type="submission" date="2023-01" db="EMBL/GenBank/DDBJ databases">
        <title>Oxazolidinone resistance genes in florfenicol resistant enterococci from beef cattle and veal calves at slaughter.</title>
        <authorList>
            <person name="Biggel M."/>
        </authorList>
    </citation>
    <scope>NUCLEOTIDE SEQUENCE</scope>
    <source>
        <strain evidence="2">K204-1</strain>
    </source>
</reference>
<protein>
    <submittedName>
        <fullName evidence="2">Nucleotide pyrophosphohydrolase</fullName>
    </submittedName>
</protein>
<dbReference type="AlphaFoldDB" id="A0AAF0BHB5"/>
<accession>A0AAF0BHB5</accession>
<sequence length="119" mass="13666">MKIEGNDKTLKVMQQELDDYIQQFKVGYFTPLSQLARLTEEVGELAREVSDVYGEKPKKATENSGSVAEELGDVLITTLIMANSLDLDMTDIFNRNMEKFNQRDAHRFERKEQDKSSKS</sequence>
<name>A0AAF0BHB5_9ENTE</name>
<proteinExistence type="predicted"/>
<dbReference type="PIRSF" id="PIRSF029904">
    <property type="entry name" value="UCP029904_pph"/>
    <property type="match status" value="1"/>
</dbReference>
<gene>
    <name evidence="2" type="ORF">PML95_07320</name>
</gene>
<organism evidence="2 3">
    <name type="scientific">Vagococcus lutrae</name>
    <dbReference type="NCBI Taxonomy" id="81947"/>
    <lineage>
        <taxon>Bacteria</taxon>
        <taxon>Bacillati</taxon>
        <taxon>Bacillota</taxon>
        <taxon>Bacilli</taxon>
        <taxon>Lactobacillales</taxon>
        <taxon>Enterococcaceae</taxon>
        <taxon>Vagococcus</taxon>
    </lineage>
</organism>
<dbReference type="RefSeq" id="WP_202585258.1">
    <property type="nucleotide sequence ID" value="NZ_BKBT01000010.1"/>
</dbReference>
<evidence type="ECO:0000313" key="3">
    <source>
        <dbReference type="Proteomes" id="UP001179600"/>
    </source>
</evidence>
<dbReference type="EMBL" id="CP116507">
    <property type="protein sequence ID" value="WCG22205.1"/>
    <property type="molecule type" value="Genomic_DNA"/>
</dbReference>
<dbReference type="CDD" id="cd11531">
    <property type="entry name" value="NTP-PPase_BsYpjD"/>
    <property type="match status" value="1"/>
</dbReference>
<dbReference type="PANTHER" id="PTHR42692">
    <property type="entry name" value="NUCLEOTIDE PYROPHOSPHOHYDROLASE"/>
    <property type="match status" value="1"/>
</dbReference>
<feature type="domain" description="NTP pyrophosphohydrolase MazG-like" evidence="1">
    <location>
        <begin position="29"/>
        <end position="108"/>
    </location>
</feature>
<dbReference type="InterPro" id="IPR012359">
    <property type="entry name" value="MazG-related_YpjD"/>
</dbReference>
<dbReference type="InterPro" id="IPR047046">
    <property type="entry name" value="YpjD/YvdC"/>
</dbReference>
<dbReference type="InterPro" id="IPR004518">
    <property type="entry name" value="MazG-like_dom"/>
</dbReference>
<dbReference type="Pfam" id="PF03819">
    <property type="entry name" value="MazG"/>
    <property type="match status" value="1"/>
</dbReference>
<dbReference type="Proteomes" id="UP001179600">
    <property type="component" value="Chromosome"/>
</dbReference>
<dbReference type="PANTHER" id="PTHR42692:SF1">
    <property type="entry name" value="NUCLEOTIDE PYROPHOSPHOHYDROLASE"/>
    <property type="match status" value="1"/>
</dbReference>
<evidence type="ECO:0000259" key="1">
    <source>
        <dbReference type="Pfam" id="PF03819"/>
    </source>
</evidence>
<dbReference type="Gene3D" id="1.10.287.1080">
    <property type="entry name" value="MazG-like"/>
    <property type="match status" value="1"/>
</dbReference>